<gene>
    <name evidence="2" type="ORF">GCM10010911_05140</name>
</gene>
<dbReference type="InterPro" id="IPR011576">
    <property type="entry name" value="Pyridox_Oxase_N"/>
</dbReference>
<dbReference type="PANTHER" id="PTHR42815:SF2">
    <property type="entry name" value="FAD-BINDING, PUTATIVE (AFU_ORTHOLOGUE AFUA_6G07600)-RELATED"/>
    <property type="match status" value="1"/>
</dbReference>
<dbReference type="Proteomes" id="UP000612456">
    <property type="component" value="Unassembled WGS sequence"/>
</dbReference>
<feature type="domain" description="Pyridoxamine 5'-phosphate oxidase N-terminal" evidence="1">
    <location>
        <begin position="162"/>
        <end position="262"/>
    </location>
</feature>
<sequence>MKYHPDEIRIQERAGVRHIADRKSDIYSSIPLVAQSFLEAQPYFIMGAAQENGSVWATAIFDNPGFVQVMDARTLQIHAFPISNDPMYECITEGNHLGTIGIDFSTRRRMRTNGIVRKKETDGFVLEVHQVYSNCPKYIQAREIIKSNEPSGDRRGFALSSLTEDVLRWIHHADTFFIASHHPDFGADVSHRGGMPGFVQAEDDHTIVFPDYKGNSMFNTLGNFLSHPQGGLLFLDFETGDLLQISGTVEIDWGTSSRNRFAGAERILRFHVEQAWLTLNGMPLTWRLPDYSPANPLPTKSGSV</sequence>
<evidence type="ECO:0000313" key="3">
    <source>
        <dbReference type="Proteomes" id="UP000612456"/>
    </source>
</evidence>
<name>A0A917DMZ5_9BACL</name>
<protein>
    <recommendedName>
        <fullName evidence="1">Pyridoxamine 5'-phosphate oxidase N-terminal domain-containing protein</fullName>
    </recommendedName>
</protein>
<accession>A0A917DMZ5</accession>
<organism evidence="2 3">
    <name type="scientific">Paenibacillus nasutitermitis</name>
    <dbReference type="NCBI Taxonomy" id="1652958"/>
    <lineage>
        <taxon>Bacteria</taxon>
        <taxon>Bacillati</taxon>
        <taxon>Bacillota</taxon>
        <taxon>Bacilli</taxon>
        <taxon>Bacillales</taxon>
        <taxon>Paenibacillaceae</taxon>
        <taxon>Paenibacillus</taxon>
    </lineage>
</organism>
<reference evidence="2" key="2">
    <citation type="submission" date="2020-09" db="EMBL/GenBank/DDBJ databases">
        <authorList>
            <person name="Sun Q."/>
            <person name="Zhou Y."/>
        </authorList>
    </citation>
    <scope>NUCLEOTIDE SEQUENCE</scope>
    <source>
        <strain evidence="2">CGMCC 1.15178</strain>
    </source>
</reference>
<proteinExistence type="predicted"/>
<evidence type="ECO:0000313" key="2">
    <source>
        <dbReference type="EMBL" id="GGD50580.1"/>
    </source>
</evidence>
<keyword evidence="3" id="KW-1185">Reference proteome</keyword>
<dbReference type="AlphaFoldDB" id="A0A917DMZ5"/>
<dbReference type="EMBL" id="BMHP01000001">
    <property type="protein sequence ID" value="GGD50580.1"/>
    <property type="molecule type" value="Genomic_DNA"/>
</dbReference>
<comment type="caution">
    <text evidence="2">The sequence shown here is derived from an EMBL/GenBank/DDBJ whole genome shotgun (WGS) entry which is preliminary data.</text>
</comment>
<dbReference type="SUPFAM" id="SSF50475">
    <property type="entry name" value="FMN-binding split barrel"/>
    <property type="match status" value="1"/>
</dbReference>
<dbReference type="RefSeq" id="WP_188988818.1">
    <property type="nucleotide sequence ID" value="NZ_BMHP01000001.1"/>
</dbReference>
<dbReference type="Gene3D" id="2.30.110.10">
    <property type="entry name" value="Electron Transport, Fmn-binding Protein, Chain A"/>
    <property type="match status" value="1"/>
</dbReference>
<dbReference type="PANTHER" id="PTHR42815">
    <property type="entry name" value="FAD-BINDING, PUTATIVE (AFU_ORTHOLOGUE AFUA_6G07600)-RELATED"/>
    <property type="match status" value="1"/>
</dbReference>
<dbReference type="Pfam" id="PF01243">
    <property type="entry name" value="PNPOx_N"/>
    <property type="match status" value="1"/>
</dbReference>
<dbReference type="InterPro" id="IPR012349">
    <property type="entry name" value="Split_barrel_FMN-bd"/>
</dbReference>
<reference evidence="2" key="1">
    <citation type="journal article" date="2014" name="Int. J. Syst. Evol. Microbiol.">
        <title>Complete genome sequence of Corynebacterium casei LMG S-19264T (=DSM 44701T), isolated from a smear-ripened cheese.</title>
        <authorList>
            <consortium name="US DOE Joint Genome Institute (JGI-PGF)"/>
            <person name="Walter F."/>
            <person name="Albersmeier A."/>
            <person name="Kalinowski J."/>
            <person name="Ruckert C."/>
        </authorList>
    </citation>
    <scope>NUCLEOTIDE SEQUENCE</scope>
    <source>
        <strain evidence="2">CGMCC 1.15178</strain>
    </source>
</reference>
<evidence type="ECO:0000259" key="1">
    <source>
        <dbReference type="Pfam" id="PF01243"/>
    </source>
</evidence>